<gene>
    <name evidence="1" type="ORF">BO66DRAFT_221674</name>
</gene>
<name>A0ACD1HIB9_9EURO</name>
<keyword evidence="2" id="KW-1185">Reference proteome</keyword>
<accession>A0ACD1HIB9</accession>
<proteinExistence type="predicted"/>
<dbReference type="Proteomes" id="UP000249661">
    <property type="component" value="Unassembled WGS sequence"/>
</dbReference>
<organism evidence="1 2">
    <name type="scientific">Aspergillus aculeatinus CBS 121060</name>
    <dbReference type="NCBI Taxonomy" id="1448322"/>
    <lineage>
        <taxon>Eukaryota</taxon>
        <taxon>Fungi</taxon>
        <taxon>Dikarya</taxon>
        <taxon>Ascomycota</taxon>
        <taxon>Pezizomycotina</taxon>
        <taxon>Eurotiomycetes</taxon>
        <taxon>Eurotiomycetidae</taxon>
        <taxon>Eurotiales</taxon>
        <taxon>Aspergillaceae</taxon>
        <taxon>Aspergillus</taxon>
        <taxon>Aspergillus subgen. Circumdati</taxon>
    </lineage>
</organism>
<reference evidence="1" key="1">
    <citation type="submission" date="2018-02" db="EMBL/GenBank/DDBJ databases">
        <title>The genomes of Aspergillus section Nigri reveals drivers in fungal speciation.</title>
        <authorList>
            <consortium name="DOE Joint Genome Institute"/>
            <person name="Vesth T.C."/>
            <person name="Nybo J."/>
            <person name="Theobald S."/>
            <person name="Brandl J."/>
            <person name="Frisvad J.C."/>
            <person name="Nielsen K.F."/>
            <person name="Lyhne E.K."/>
            <person name="Kogle M.E."/>
            <person name="Kuo A."/>
            <person name="Riley R."/>
            <person name="Clum A."/>
            <person name="Nolan M."/>
            <person name="Lipzen A."/>
            <person name="Salamov A."/>
            <person name="Henrissat B."/>
            <person name="Wiebenga A."/>
            <person name="De vries R.P."/>
            <person name="Grigoriev I.V."/>
            <person name="Mortensen U.H."/>
            <person name="Andersen M.R."/>
            <person name="Baker S.E."/>
        </authorList>
    </citation>
    <scope>NUCLEOTIDE SEQUENCE</scope>
    <source>
        <strain evidence="1">CBS 121060</strain>
    </source>
</reference>
<protein>
    <submittedName>
        <fullName evidence="1">Uncharacterized protein</fullName>
    </submittedName>
</protein>
<evidence type="ECO:0000313" key="1">
    <source>
        <dbReference type="EMBL" id="RAH73402.1"/>
    </source>
</evidence>
<dbReference type="EMBL" id="KZ824939">
    <property type="protein sequence ID" value="RAH73402.1"/>
    <property type="molecule type" value="Genomic_DNA"/>
</dbReference>
<evidence type="ECO:0000313" key="2">
    <source>
        <dbReference type="Proteomes" id="UP000249661"/>
    </source>
</evidence>
<sequence length="164" mass="18012">MGKCPARFSHARIWAYCGLGGSLGGTAIDVSLRRRRGRRSSLCTFHGSSLGRTSAISRYRVTTPGMLFWLPDGHTVDYAPVRNLTTVLYENVLLSMSEQCSLRTPPSKHNPPPMMTMNSFGGHCNPTTTTTTTTPCVLKRGSRQRGPADQESPDLRAGAMLQRR</sequence>